<sequence length="209" mass="24781">MQKRTACQKTGERKKYRENIKNDPSAYAKAKQKEHERYLKRKEQKKIQSISELSAREQRQKRKKWRVATNKYRLKHKQNNSNKPTINQTIFEDNDDLPSGSSHRPSSVSDPIFSATTGSFETPVNASRRIYGRKRIRRDRSSMYRKIIKLQDDLKKERSKSEKFKKRYYMLLNANQSSPKKSVQKIIHKTKVSPVIKKNYLRGKFCKAN</sequence>
<feature type="compositionally biased region" description="Basic residues" evidence="1">
    <location>
        <begin position="59"/>
        <end position="78"/>
    </location>
</feature>
<evidence type="ECO:0000256" key="1">
    <source>
        <dbReference type="SAM" id="MobiDB-lite"/>
    </source>
</evidence>
<proteinExistence type="predicted"/>
<evidence type="ECO:0000313" key="3">
    <source>
        <dbReference type="Proteomes" id="UP001497382"/>
    </source>
</evidence>
<evidence type="ECO:0000313" key="2">
    <source>
        <dbReference type="EMBL" id="CAL1270584.1"/>
    </source>
</evidence>
<gene>
    <name evidence="2" type="ORF">LARSCL_LOCUS5376</name>
</gene>
<organism evidence="2 3">
    <name type="scientific">Larinioides sclopetarius</name>
    <dbReference type="NCBI Taxonomy" id="280406"/>
    <lineage>
        <taxon>Eukaryota</taxon>
        <taxon>Metazoa</taxon>
        <taxon>Ecdysozoa</taxon>
        <taxon>Arthropoda</taxon>
        <taxon>Chelicerata</taxon>
        <taxon>Arachnida</taxon>
        <taxon>Araneae</taxon>
        <taxon>Araneomorphae</taxon>
        <taxon>Entelegynae</taxon>
        <taxon>Araneoidea</taxon>
        <taxon>Araneidae</taxon>
        <taxon>Larinioides</taxon>
    </lineage>
</organism>
<protein>
    <submittedName>
        <fullName evidence="2">Uncharacterized protein</fullName>
    </submittedName>
</protein>
<dbReference type="Proteomes" id="UP001497382">
    <property type="component" value="Unassembled WGS sequence"/>
</dbReference>
<feature type="compositionally biased region" description="Low complexity" evidence="1">
    <location>
        <begin position="98"/>
        <end position="111"/>
    </location>
</feature>
<feature type="compositionally biased region" description="Basic and acidic residues" evidence="1">
    <location>
        <begin position="10"/>
        <end position="21"/>
    </location>
</feature>
<name>A0AAV1ZGD4_9ARAC</name>
<reference evidence="2 3" key="1">
    <citation type="submission" date="2024-04" db="EMBL/GenBank/DDBJ databases">
        <authorList>
            <person name="Rising A."/>
            <person name="Reimegard J."/>
            <person name="Sonavane S."/>
            <person name="Akerstrom W."/>
            <person name="Nylinder S."/>
            <person name="Hedman E."/>
            <person name="Kallberg Y."/>
        </authorList>
    </citation>
    <scope>NUCLEOTIDE SEQUENCE [LARGE SCALE GENOMIC DNA]</scope>
</reference>
<keyword evidence="3" id="KW-1185">Reference proteome</keyword>
<comment type="caution">
    <text evidence="2">The sequence shown here is derived from an EMBL/GenBank/DDBJ whole genome shotgun (WGS) entry which is preliminary data.</text>
</comment>
<feature type="region of interest" description="Disordered" evidence="1">
    <location>
        <begin position="1"/>
        <end position="114"/>
    </location>
</feature>
<feature type="compositionally biased region" description="Polar residues" evidence="1">
    <location>
        <begin position="79"/>
        <end position="91"/>
    </location>
</feature>
<dbReference type="AlphaFoldDB" id="A0AAV1ZGD4"/>
<dbReference type="EMBL" id="CAXIEN010000049">
    <property type="protein sequence ID" value="CAL1270584.1"/>
    <property type="molecule type" value="Genomic_DNA"/>
</dbReference>
<accession>A0AAV1ZGD4</accession>